<keyword evidence="2" id="KW-1185">Reference proteome</keyword>
<accession>A0ACB7Z6J5</accession>
<comment type="caution">
    <text evidence="1">The sequence shown here is derived from an EMBL/GenBank/DDBJ whole genome shotgun (WGS) entry which is preliminary data.</text>
</comment>
<sequence length="953" mass="104576">MKYCYTLKLCIAKPTMTAFVYAIFIALVFSFDSFSHASTASTKFGGGGFEEVALLTWKASFENHSQSLLSSWNGSGHCNWVGIGCNKACRVIHIDLESFGLRGNLSTLSFSSFPYLLSLELSNNSFYGTIPPVIGSLSRLTYLRLSNNQLSGRIPEQIGMLTSLVDIDLSENNLAGSISASIGSLSNLISLFLDDNQLSGCIPSTMGNLTSLKDLSLHLNQISCSIPPELGKLSSLTNLRLSGNKLTGSLPPELDNLTNLENFDICYNKLTGHLPNNLCLGGSLRSLLAFNNSLIGRIPKSLMNCTSLRHVRLNRNELTGNISEDFGLLPHIYYIDLSYNYFFGELSIDWGMSYNLTFLRISNNELSGQILPQFAGATKLQVLDLSSNHLVGKIPRTLGKLVSLFDLTLRENELSGNIPAEIGSLSKLQHLDLAGNNLNGSIPKQLGQSVNLIKLRLSRNSLTEAIPIEISQLKFLQNLDLGNNSLTGEIPQQMGNLQMLEILNLSHNRLSGSIPSSFSGMSSLTSVDISYNHLEGPLPNTRVFQDAPFETYRDNDGLCGNLSGLMRCSPIMSNGAKSRSDNKVVLWIVGSVLGISLLLGIGIFLVLSKRMGTTESEPRRGAVENLFVIWSYDGKLVYENIIEATEDFNARHCIGMGGYGTVYKAEFPSGQVVAVKKLHTSQDGEFASLSSFNREIHVLTEIRHRNIIRLYGFCSHPQQSLLVYEFLERGSLQKILSSEEEALGFEWTKRVNVIKGLADALSYMHHDCLPPVIHRDISSKNVLLDSDYISHLSDFGTARLINPQSSNWTSFVGTFGYAAPELAYTMDVNTRLDVYSFGVLTLEVLMGRHPGDLLASLYLSSGLSSSSDLSPPTAYNILLIDVLDKRLPLPRNQVAGAVVLAAKLALSCLHPIPQCRPTMQIVSLELSKESPSLQYSLPMITLGQLYNVNFPTS</sequence>
<dbReference type="EMBL" id="CM037154">
    <property type="protein sequence ID" value="KAH7861503.1"/>
    <property type="molecule type" value="Genomic_DNA"/>
</dbReference>
<protein>
    <submittedName>
        <fullName evidence="1">Uncharacterized protein</fullName>
    </submittedName>
</protein>
<proteinExistence type="predicted"/>
<name>A0ACB7Z6J5_9ERIC</name>
<reference evidence="1 2" key="1">
    <citation type="journal article" date="2021" name="Hortic Res">
        <title>High-quality reference genome and annotation aids understanding of berry development for evergreen blueberry (Vaccinium darrowii).</title>
        <authorList>
            <person name="Yu J."/>
            <person name="Hulse-Kemp A.M."/>
            <person name="Babiker E."/>
            <person name="Staton M."/>
        </authorList>
    </citation>
    <scope>NUCLEOTIDE SEQUENCE [LARGE SCALE GENOMIC DNA]</scope>
    <source>
        <strain evidence="2">cv. NJ 8807/NJ 8810</strain>
        <tissue evidence="1">Young leaf</tissue>
    </source>
</reference>
<gene>
    <name evidence="1" type="ORF">Vadar_026998</name>
</gene>
<dbReference type="Proteomes" id="UP000828048">
    <property type="component" value="Chromosome 4"/>
</dbReference>
<evidence type="ECO:0000313" key="2">
    <source>
        <dbReference type="Proteomes" id="UP000828048"/>
    </source>
</evidence>
<evidence type="ECO:0000313" key="1">
    <source>
        <dbReference type="EMBL" id="KAH7861503.1"/>
    </source>
</evidence>
<organism evidence="1 2">
    <name type="scientific">Vaccinium darrowii</name>
    <dbReference type="NCBI Taxonomy" id="229202"/>
    <lineage>
        <taxon>Eukaryota</taxon>
        <taxon>Viridiplantae</taxon>
        <taxon>Streptophyta</taxon>
        <taxon>Embryophyta</taxon>
        <taxon>Tracheophyta</taxon>
        <taxon>Spermatophyta</taxon>
        <taxon>Magnoliopsida</taxon>
        <taxon>eudicotyledons</taxon>
        <taxon>Gunneridae</taxon>
        <taxon>Pentapetalae</taxon>
        <taxon>asterids</taxon>
        <taxon>Ericales</taxon>
        <taxon>Ericaceae</taxon>
        <taxon>Vaccinioideae</taxon>
        <taxon>Vaccinieae</taxon>
        <taxon>Vaccinium</taxon>
    </lineage>
</organism>